<dbReference type="RefSeq" id="WP_381610136.1">
    <property type="nucleotide sequence ID" value="NZ_JBHTEB010000001.1"/>
</dbReference>
<comment type="catalytic activity">
    <reaction evidence="6">
        <text>arsenic triglutathione + [thioredoxin]-dithiol + S-adenosyl-L-methionine + 2 H2O = methylarsonous acid + [thioredoxin]-disulfide + 3 glutathione + S-adenosyl-L-homocysteine + H(+)</text>
        <dbReference type="Rhea" id="RHEA:69460"/>
        <dbReference type="Rhea" id="RHEA-COMP:10698"/>
        <dbReference type="Rhea" id="RHEA-COMP:10700"/>
        <dbReference type="ChEBI" id="CHEBI:15377"/>
        <dbReference type="ChEBI" id="CHEBI:15378"/>
        <dbReference type="ChEBI" id="CHEBI:17826"/>
        <dbReference type="ChEBI" id="CHEBI:29950"/>
        <dbReference type="ChEBI" id="CHEBI:50058"/>
        <dbReference type="ChEBI" id="CHEBI:57856"/>
        <dbReference type="ChEBI" id="CHEBI:57925"/>
        <dbReference type="ChEBI" id="CHEBI:59789"/>
        <dbReference type="ChEBI" id="CHEBI:183640"/>
        <dbReference type="EC" id="2.1.1.137"/>
    </reaction>
</comment>
<dbReference type="GO" id="GO:0008168">
    <property type="term" value="F:methyltransferase activity"/>
    <property type="evidence" value="ECO:0007669"/>
    <property type="project" value="UniProtKB-KW"/>
</dbReference>
<accession>A0ABW2WE93</accession>
<sequence length="287" mass="29403">MTDQKTDPTDPTDPTGATGATDLREVVRQRYAAAATKVTEGGAACCGPAPVEVDENFGSTLYAADERAALPAEAVAASLGCGNPTAVAELRAGERVLDLGSGGGIDVLLSARRVGPTGKAYGLDMTDEMLALALTNAERAGATNVEFLKGTIESIPLPANTVDVVISNCVINLSVDKPAVFAETFRVLRPGGRIGVSDVVADDTLTPEQRAERGDYVGCIAGALSFAEYRRGLEAAGFTDVEITPTHPVAADMHSAIVRAVKPGSTATTCGTPGEQTRTATGCCCGT</sequence>
<evidence type="ECO:0000256" key="8">
    <source>
        <dbReference type="ARBA" id="ARBA00048428"/>
    </source>
</evidence>
<dbReference type="Gene3D" id="3.40.50.150">
    <property type="entry name" value="Vaccinia Virus protein VP39"/>
    <property type="match status" value="1"/>
</dbReference>
<evidence type="ECO:0000256" key="3">
    <source>
        <dbReference type="ARBA" id="ARBA00034487"/>
    </source>
</evidence>
<proteinExistence type="inferred from homology"/>
<comment type="catalytic activity">
    <reaction evidence="7">
        <text>arsenic triglutathione + 2 [thioredoxin]-dithiol + 2 S-adenosyl-L-methionine + H2O = dimethylarsinous acid + 2 [thioredoxin]-disulfide + 3 glutathione + 2 S-adenosyl-L-homocysteine + 2 H(+)</text>
        <dbReference type="Rhea" id="RHEA:69464"/>
        <dbReference type="Rhea" id="RHEA-COMP:10698"/>
        <dbReference type="Rhea" id="RHEA-COMP:10700"/>
        <dbReference type="ChEBI" id="CHEBI:15377"/>
        <dbReference type="ChEBI" id="CHEBI:15378"/>
        <dbReference type="ChEBI" id="CHEBI:23808"/>
        <dbReference type="ChEBI" id="CHEBI:29950"/>
        <dbReference type="ChEBI" id="CHEBI:50058"/>
        <dbReference type="ChEBI" id="CHEBI:57856"/>
        <dbReference type="ChEBI" id="CHEBI:57925"/>
        <dbReference type="ChEBI" id="CHEBI:59789"/>
        <dbReference type="ChEBI" id="CHEBI:183640"/>
        <dbReference type="EC" id="2.1.1.137"/>
    </reaction>
</comment>
<dbReference type="PANTHER" id="PTHR43675">
    <property type="entry name" value="ARSENITE METHYLTRANSFERASE"/>
    <property type="match status" value="1"/>
</dbReference>
<evidence type="ECO:0000256" key="5">
    <source>
        <dbReference type="ARBA" id="ARBA00034545"/>
    </source>
</evidence>
<evidence type="ECO:0000256" key="4">
    <source>
        <dbReference type="ARBA" id="ARBA00034521"/>
    </source>
</evidence>
<evidence type="ECO:0000256" key="9">
    <source>
        <dbReference type="SAM" id="MobiDB-lite"/>
    </source>
</evidence>
<dbReference type="EC" id="2.1.1.137" evidence="4"/>
<dbReference type="Pfam" id="PF13847">
    <property type="entry name" value="Methyltransf_31"/>
    <property type="match status" value="1"/>
</dbReference>
<evidence type="ECO:0000313" key="11">
    <source>
        <dbReference type="EMBL" id="MFD0316041.1"/>
    </source>
</evidence>
<comment type="caution">
    <text evidence="11">The sequence shown here is derived from an EMBL/GenBank/DDBJ whole genome shotgun (WGS) entry which is preliminary data.</text>
</comment>
<keyword evidence="1" id="KW-0808">Transferase</keyword>
<evidence type="ECO:0000256" key="6">
    <source>
        <dbReference type="ARBA" id="ARBA00047941"/>
    </source>
</evidence>
<dbReference type="InterPro" id="IPR025714">
    <property type="entry name" value="Methyltranfer_dom"/>
</dbReference>
<feature type="domain" description="Methyltransferase" evidence="10">
    <location>
        <begin position="92"/>
        <end position="236"/>
    </location>
</feature>
<name>A0ABW2WE93_9ACTN</name>
<feature type="region of interest" description="Disordered" evidence="9">
    <location>
        <begin position="1"/>
        <end position="21"/>
    </location>
</feature>
<protein>
    <recommendedName>
        <fullName evidence="5">Arsenite methyltransferase</fullName>
        <ecNumber evidence="4">2.1.1.137</ecNumber>
    </recommendedName>
</protein>
<keyword evidence="11" id="KW-0489">Methyltransferase</keyword>
<keyword evidence="2" id="KW-0949">S-adenosyl-L-methionine</keyword>
<dbReference type="PANTHER" id="PTHR43675:SF8">
    <property type="entry name" value="ARSENITE METHYLTRANSFERASE"/>
    <property type="match status" value="1"/>
</dbReference>
<gene>
    <name evidence="11" type="primary">arsM</name>
    <name evidence="11" type="ORF">ACFQZ6_17825</name>
</gene>
<keyword evidence="12" id="KW-1185">Reference proteome</keyword>
<evidence type="ECO:0000256" key="7">
    <source>
        <dbReference type="ARBA" id="ARBA00047943"/>
    </source>
</evidence>
<evidence type="ECO:0000256" key="1">
    <source>
        <dbReference type="ARBA" id="ARBA00022679"/>
    </source>
</evidence>
<dbReference type="InterPro" id="IPR029063">
    <property type="entry name" value="SAM-dependent_MTases_sf"/>
</dbReference>
<dbReference type="GO" id="GO:0032259">
    <property type="term" value="P:methylation"/>
    <property type="evidence" value="ECO:0007669"/>
    <property type="project" value="UniProtKB-KW"/>
</dbReference>
<organism evidence="11 12">
    <name type="scientific">Streptomyces flavalbus</name>
    <dbReference type="NCBI Taxonomy" id="2665155"/>
    <lineage>
        <taxon>Bacteria</taxon>
        <taxon>Bacillati</taxon>
        <taxon>Actinomycetota</taxon>
        <taxon>Actinomycetes</taxon>
        <taxon>Kitasatosporales</taxon>
        <taxon>Streptomycetaceae</taxon>
        <taxon>Streptomyces</taxon>
    </lineage>
</organism>
<dbReference type="CDD" id="cd02440">
    <property type="entry name" value="AdoMet_MTases"/>
    <property type="match status" value="1"/>
</dbReference>
<dbReference type="EMBL" id="JBHTEB010000001">
    <property type="protein sequence ID" value="MFD0316041.1"/>
    <property type="molecule type" value="Genomic_DNA"/>
</dbReference>
<dbReference type="NCBIfam" id="NF008823">
    <property type="entry name" value="PRK11873.1"/>
    <property type="match status" value="1"/>
</dbReference>
<evidence type="ECO:0000313" key="12">
    <source>
        <dbReference type="Proteomes" id="UP001597023"/>
    </source>
</evidence>
<comment type="catalytic activity">
    <reaction evidence="8">
        <text>arsenic triglutathione + 3 [thioredoxin]-dithiol + 3 S-adenosyl-L-methionine = trimethylarsine + 3 [thioredoxin]-disulfide + 3 glutathione + 3 S-adenosyl-L-homocysteine + 3 H(+)</text>
        <dbReference type="Rhea" id="RHEA:69432"/>
        <dbReference type="Rhea" id="RHEA-COMP:10698"/>
        <dbReference type="Rhea" id="RHEA-COMP:10700"/>
        <dbReference type="ChEBI" id="CHEBI:15378"/>
        <dbReference type="ChEBI" id="CHEBI:27130"/>
        <dbReference type="ChEBI" id="CHEBI:29950"/>
        <dbReference type="ChEBI" id="CHEBI:50058"/>
        <dbReference type="ChEBI" id="CHEBI:57856"/>
        <dbReference type="ChEBI" id="CHEBI:57925"/>
        <dbReference type="ChEBI" id="CHEBI:59789"/>
        <dbReference type="ChEBI" id="CHEBI:183640"/>
        <dbReference type="EC" id="2.1.1.137"/>
    </reaction>
</comment>
<reference evidence="12" key="1">
    <citation type="journal article" date="2019" name="Int. J. Syst. Evol. Microbiol.">
        <title>The Global Catalogue of Microorganisms (GCM) 10K type strain sequencing project: providing services to taxonomists for standard genome sequencing and annotation.</title>
        <authorList>
            <consortium name="The Broad Institute Genomics Platform"/>
            <consortium name="The Broad Institute Genome Sequencing Center for Infectious Disease"/>
            <person name="Wu L."/>
            <person name="Ma J."/>
        </authorList>
    </citation>
    <scope>NUCLEOTIDE SEQUENCE [LARGE SCALE GENOMIC DNA]</scope>
    <source>
        <strain evidence="12">CGMCC 4.7400</strain>
    </source>
</reference>
<comment type="similarity">
    <text evidence="3">Belongs to the methyltransferase superfamily. Arsenite methyltransferase family.</text>
</comment>
<dbReference type="InterPro" id="IPR026669">
    <property type="entry name" value="Arsenite_MeTrfase-like"/>
</dbReference>
<dbReference type="SUPFAM" id="SSF53335">
    <property type="entry name" value="S-adenosyl-L-methionine-dependent methyltransferases"/>
    <property type="match status" value="1"/>
</dbReference>
<dbReference type="Proteomes" id="UP001597023">
    <property type="component" value="Unassembled WGS sequence"/>
</dbReference>
<evidence type="ECO:0000259" key="10">
    <source>
        <dbReference type="Pfam" id="PF13847"/>
    </source>
</evidence>
<feature type="compositionally biased region" description="Low complexity" evidence="9">
    <location>
        <begin position="12"/>
        <end position="21"/>
    </location>
</feature>
<evidence type="ECO:0000256" key="2">
    <source>
        <dbReference type="ARBA" id="ARBA00022691"/>
    </source>
</evidence>